<dbReference type="EMBL" id="SLXK01000005">
    <property type="protein sequence ID" value="TCP30589.1"/>
    <property type="molecule type" value="Genomic_DNA"/>
</dbReference>
<feature type="domain" description="Putative restriction endonuclease" evidence="1">
    <location>
        <begin position="14"/>
        <end position="185"/>
    </location>
</feature>
<evidence type="ECO:0000313" key="3">
    <source>
        <dbReference type="Proteomes" id="UP000295416"/>
    </source>
</evidence>
<name>A0A4R2P6R3_9BACL</name>
<evidence type="ECO:0000259" key="1">
    <source>
        <dbReference type="Pfam" id="PF05685"/>
    </source>
</evidence>
<dbReference type="OrthoDB" id="9808428at2"/>
<dbReference type="InterPro" id="IPR012296">
    <property type="entry name" value="Nuclease_put_TT1808"/>
</dbReference>
<gene>
    <name evidence="2" type="ORF">EV207_105118</name>
</gene>
<dbReference type="GO" id="GO:0004519">
    <property type="term" value="F:endonuclease activity"/>
    <property type="evidence" value="ECO:0007669"/>
    <property type="project" value="UniProtKB-KW"/>
</dbReference>
<dbReference type="InterPro" id="IPR008538">
    <property type="entry name" value="Uma2"/>
</dbReference>
<dbReference type="PANTHER" id="PTHR36558:SF1">
    <property type="entry name" value="RESTRICTION ENDONUCLEASE DOMAIN-CONTAINING PROTEIN-RELATED"/>
    <property type="match status" value="1"/>
</dbReference>
<accession>A0A4R2P6R3</accession>
<protein>
    <submittedName>
        <fullName evidence="2">Uma2 family endonuclease</fullName>
    </submittedName>
</protein>
<keyword evidence="3" id="KW-1185">Reference proteome</keyword>
<comment type="caution">
    <text evidence="2">The sequence shown here is derived from an EMBL/GenBank/DDBJ whole genome shotgun (WGS) entry which is preliminary data.</text>
</comment>
<proteinExistence type="predicted"/>
<reference evidence="2 3" key="1">
    <citation type="submission" date="2019-03" db="EMBL/GenBank/DDBJ databases">
        <title>Genomic Encyclopedia of Type Strains, Phase IV (KMG-IV): sequencing the most valuable type-strain genomes for metagenomic binning, comparative biology and taxonomic classification.</title>
        <authorList>
            <person name="Goeker M."/>
        </authorList>
    </citation>
    <scope>NUCLEOTIDE SEQUENCE [LARGE SCALE GENOMIC DNA]</scope>
    <source>
        <strain evidence="2 3">DSM 19377</strain>
    </source>
</reference>
<dbReference type="RefSeq" id="WP_132744563.1">
    <property type="nucleotide sequence ID" value="NZ_SLXK01000005.1"/>
</dbReference>
<organism evidence="2 3">
    <name type="scientific">Scopulibacillus darangshiensis</name>
    <dbReference type="NCBI Taxonomy" id="442528"/>
    <lineage>
        <taxon>Bacteria</taxon>
        <taxon>Bacillati</taxon>
        <taxon>Bacillota</taxon>
        <taxon>Bacilli</taxon>
        <taxon>Bacillales</taxon>
        <taxon>Sporolactobacillaceae</taxon>
        <taxon>Scopulibacillus</taxon>
    </lineage>
</organism>
<keyword evidence="2" id="KW-0540">Nuclease</keyword>
<dbReference type="AlphaFoldDB" id="A0A4R2P6R3"/>
<dbReference type="Proteomes" id="UP000295416">
    <property type="component" value="Unassembled WGS sequence"/>
</dbReference>
<dbReference type="CDD" id="cd06260">
    <property type="entry name" value="DUF820-like"/>
    <property type="match status" value="1"/>
</dbReference>
<dbReference type="Gene3D" id="3.90.1570.10">
    <property type="entry name" value="tt1808, chain A"/>
    <property type="match status" value="1"/>
</dbReference>
<dbReference type="Pfam" id="PF05685">
    <property type="entry name" value="Uma2"/>
    <property type="match status" value="1"/>
</dbReference>
<keyword evidence="2" id="KW-0255">Endonuclease</keyword>
<keyword evidence="2" id="KW-0378">Hydrolase</keyword>
<dbReference type="InterPro" id="IPR011335">
    <property type="entry name" value="Restrct_endonuc-II-like"/>
</dbReference>
<sequence length="199" mass="23095">MSRPLEKTTFTYGDYRNWPAEERWELIDGVPYNMSSAPSRRHQKILMNISTEFSVYLKGKTCDVYQAPFDVRLPNSNETDDEITTVVQPDLVVICDPKKLDDKGCIGSPDLVIEVISPSTMQKDLKEKFYLYERMKIQYYWLVYPEENIVTIFTLTDEGKYGRPDIYAGKDKIDIGLFQDFTIDLADVFELKNGNNDQD</sequence>
<evidence type="ECO:0000313" key="2">
    <source>
        <dbReference type="EMBL" id="TCP30589.1"/>
    </source>
</evidence>
<dbReference type="SUPFAM" id="SSF52980">
    <property type="entry name" value="Restriction endonuclease-like"/>
    <property type="match status" value="1"/>
</dbReference>
<dbReference type="PANTHER" id="PTHR36558">
    <property type="entry name" value="GLR1098 PROTEIN"/>
    <property type="match status" value="1"/>
</dbReference>